<evidence type="ECO:0000256" key="1">
    <source>
        <dbReference type="SAM" id="Phobius"/>
    </source>
</evidence>
<evidence type="ECO:0000313" key="5">
    <source>
        <dbReference type="Proteomes" id="UP001500467"/>
    </source>
</evidence>
<keyword evidence="5" id="KW-1185">Reference proteome</keyword>
<evidence type="ECO:0000313" key="4">
    <source>
        <dbReference type="EMBL" id="GAA1209129.1"/>
    </source>
</evidence>
<dbReference type="SUPFAM" id="SSF48317">
    <property type="entry name" value="Acid phosphatase/Vanadium-dependent haloperoxidase"/>
    <property type="match status" value="1"/>
</dbReference>
<feature type="transmembrane region" description="Helical" evidence="1">
    <location>
        <begin position="160"/>
        <end position="179"/>
    </location>
</feature>
<dbReference type="Pfam" id="PF01569">
    <property type="entry name" value="PAP2"/>
    <property type="match status" value="1"/>
</dbReference>
<keyword evidence="1" id="KW-0812">Transmembrane</keyword>
<feature type="transmembrane region" description="Helical" evidence="1">
    <location>
        <begin position="133"/>
        <end position="154"/>
    </location>
</feature>
<feature type="chain" id="PRO_5047357355" evidence="2">
    <location>
        <begin position="20"/>
        <end position="199"/>
    </location>
</feature>
<proteinExistence type="predicted"/>
<dbReference type="InterPro" id="IPR036938">
    <property type="entry name" value="PAP2/HPO_sf"/>
</dbReference>
<sequence>MPLAFVCALILLGTGAVVAGRHAPAAVDTPVAAFAERFGEGVLTGFVLPTEPPVWLAMLALLTAGALWRRRWGLAATAVAGPAVALALTTWVCKPLFGRWHGEHLAYPSGHTVALVSTLAVAVLFAPPAWRRGLVAASAVLTGLAGLGLVGLGYHYATDVVGGAALAVAVTPVVARLAVRDRRGRLGVPRERREPADGA</sequence>
<organism evidence="4 5">
    <name type="scientific">Prauserella alba</name>
    <dbReference type="NCBI Taxonomy" id="176898"/>
    <lineage>
        <taxon>Bacteria</taxon>
        <taxon>Bacillati</taxon>
        <taxon>Actinomycetota</taxon>
        <taxon>Actinomycetes</taxon>
        <taxon>Pseudonocardiales</taxon>
        <taxon>Pseudonocardiaceae</taxon>
        <taxon>Prauserella</taxon>
    </lineage>
</organism>
<evidence type="ECO:0000259" key="3">
    <source>
        <dbReference type="Pfam" id="PF01569"/>
    </source>
</evidence>
<accession>A0ABP4G0P3</accession>
<evidence type="ECO:0000256" key="2">
    <source>
        <dbReference type="SAM" id="SignalP"/>
    </source>
</evidence>
<protein>
    <submittedName>
        <fullName evidence="4">Phosphatase PAP2 family protein</fullName>
    </submittedName>
</protein>
<dbReference type="Proteomes" id="UP001500467">
    <property type="component" value="Unassembled WGS sequence"/>
</dbReference>
<dbReference type="EMBL" id="BAAALM010000010">
    <property type="protein sequence ID" value="GAA1209129.1"/>
    <property type="molecule type" value="Genomic_DNA"/>
</dbReference>
<feature type="signal peptide" evidence="2">
    <location>
        <begin position="1"/>
        <end position="19"/>
    </location>
</feature>
<gene>
    <name evidence="4" type="ORF">GCM10009675_31550</name>
</gene>
<feature type="domain" description="Phosphatidic acid phosphatase type 2/haloperoxidase" evidence="3">
    <location>
        <begin position="104"/>
        <end position="179"/>
    </location>
</feature>
<keyword evidence="1" id="KW-0472">Membrane</keyword>
<dbReference type="InterPro" id="IPR000326">
    <property type="entry name" value="PAP2/HPO"/>
</dbReference>
<keyword evidence="2" id="KW-0732">Signal</keyword>
<feature type="transmembrane region" description="Helical" evidence="1">
    <location>
        <begin position="72"/>
        <end position="92"/>
    </location>
</feature>
<keyword evidence="1" id="KW-1133">Transmembrane helix</keyword>
<dbReference type="Gene3D" id="1.20.144.10">
    <property type="entry name" value="Phosphatidic acid phosphatase type 2/haloperoxidase"/>
    <property type="match status" value="1"/>
</dbReference>
<reference evidence="5" key="1">
    <citation type="journal article" date="2019" name="Int. J. Syst. Evol. Microbiol.">
        <title>The Global Catalogue of Microorganisms (GCM) 10K type strain sequencing project: providing services to taxonomists for standard genome sequencing and annotation.</title>
        <authorList>
            <consortium name="The Broad Institute Genomics Platform"/>
            <consortium name="The Broad Institute Genome Sequencing Center for Infectious Disease"/>
            <person name="Wu L."/>
            <person name="Ma J."/>
        </authorList>
    </citation>
    <scope>NUCLEOTIDE SEQUENCE [LARGE SCALE GENOMIC DNA]</scope>
    <source>
        <strain evidence="5">JCM 13022</strain>
    </source>
</reference>
<name>A0ABP4G0P3_9PSEU</name>
<feature type="transmembrane region" description="Helical" evidence="1">
    <location>
        <begin position="104"/>
        <end position="126"/>
    </location>
</feature>
<feature type="transmembrane region" description="Helical" evidence="1">
    <location>
        <begin position="43"/>
        <end position="65"/>
    </location>
</feature>
<comment type="caution">
    <text evidence="4">The sequence shown here is derived from an EMBL/GenBank/DDBJ whole genome shotgun (WGS) entry which is preliminary data.</text>
</comment>
<dbReference type="RefSeq" id="WP_253853881.1">
    <property type="nucleotide sequence ID" value="NZ_BAAALM010000010.1"/>
</dbReference>